<evidence type="ECO:0000256" key="2">
    <source>
        <dbReference type="ARBA" id="ARBA00022475"/>
    </source>
</evidence>
<comment type="cofactor">
    <cofactor evidence="11">
        <name>Zn(2+)</name>
        <dbReference type="ChEBI" id="CHEBI:29105"/>
    </cofactor>
    <text evidence="11">Binds 1 zinc ion per subunit.</text>
</comment>
<dbReference type="GO" id="GO:0046872">
    <property type="term" value="F:metal ion binding"/>
    <property type="evidence" value="ECO:0007669"/>
    <property type="project" value="UniProtKB-KW"/>
</dbReference>
<keyword evidence="4 12" id="KW-0812">Transmembrane</keyword>
<keyword evidence="15" id="KW-1185">Reference proteome</keyword>
<dbReference type="GO" id="GO:0004222">
    <property type="term" value="F:metalloendopeptidase activity"/>
    <property type="evidence" value="ECO:0007669"/>
    <property type="project" value="InterPro"/>
</dbReference>
<evidence type="ECO:0000313" key="14">
    <source>
        <dbReference type="EMBL" id="MBB6215986.1"/>
    </source>
</evidence>
<keyword evidence="7 11" id="KW-0862">Zinc</keyword>
<gene>
    <name evidence="14" type="ORF">HNQ80_002077</name>
</gene>
<dbReference type="InterPro" id="IPR001915">
    <property type="entry name" value="Peptidase_M48"/>
</dbReference>
<dbReference type="PANTHER" id="PTHR43221">
    <property type="entry name" value="PROTEASE HTPX"/>
    <property type="match status" value="1"/>
</dbReference>
<comment type="similarity">
    <text evidence="11">Belongs to the peptidase M48 family.</text>
</comment>
<dbReference type="Gene3D" id="3.30.2010.10">
    <property type="entry name" value="Metalloproteases ('zincins'), catalytic domain"/>
    <property type="match status" value="1"/>
</dbReference>
<comment type="subcellular location">
    <subcellularLocation>
        <location evidence="1">Cell membrane</location>
        <topology evidence="1">Multi-pass membrane protein</topology>
    </subcellularLocation>
</comment>
<evidence type="ECO:0000256" key="7">
    <source>
        <dbReference type="ARBA" id="ARBA00022833"/>
    </source>
</evidence>
<evidence type="ECO:0000256" key="3">
    <source>
        <dbReference type="ARBA" id="ARBA00022670"/>
    </source>
</evidence>
<dbReference type="PANTHER" id="PTHR43221:SF1">
    <property type="entry name" value="PROTEASE HTPX"/>
    <property type="match status" value="1"/>
</dbReference>
<evidence type="ECO:0000313" key="15">
    <source>
        <dbReference type="Proteomes" id="UP000579281"/>
    </source>
</evidence>
<dbReference type="AlphaFoldDB" id="A0A841KR50"/>
<dbReference type="InterPro" id="IPR050083">
    <property type="entry name" value="HtpX_protease"/>
</dbReference>
<evidence type="ECO:0000256" key="8">
    <source>
        <dbReference type="ARBA" id="ARBA00022989"/>
    </source>
</evidence>
<dbReference type="Proteomes" id="UP000579281">
    <property type="component" value="Unassembled WGS sequence"/>
</dbReference>
<keyword evidence="3 11" id="KW-0645">Protease</keyword>
<evidence type="ECO:0000256" key="1">
    <source>
        <dbReference type="ARBA" id="ARBA00004651"/>
    </source>
</evidence>
<feature type="domain" description="Peptidase M48" evidence="13">
    <location>
        <begin position="163"/>
        <end position="247"/>
    </location>
</feature>
<keyword evidence="5" id="KW-0479">Metal-binding</keyword>
<keyword evidence="10 12" id="KW-0472">Membrane</keyword>
<name>A0A841KR50_9FIRM</name>
<keyword evidence="9 11" id="KW-0482">Metalloprotease</keyword>
<feature type="domain" description="Peptidase M48" evidence="13">
    <location>
        <begin position="71"/>
        <end position="157"/>
    </location>
</feature>
<keyword evidence="8 12" id="KW-1133">Transmembrane helix</keyword>
<feature type="transmembrane region" description="Helical" evidence="12">
    <location>
        <begin position="20"/>
        <end position="53"/>
    </location>
</feature>
<accession>A0A841KR50</accession>
<sequence length="264" mass="30086">MNKDLMSKDLIHKNEKTYFVVALIVSIIGYLALLISIAGIFILLGLAVSSLFLHGLMMAQIRINGVRLSDKQFPEVFQKVRELCDRMEMNVVPDVYVIESGGALNAFASRFFGKNMVVLYSDVFDLINSADDEELSFVITHELAHIKRNHLKKQLFILPAMWIPFLGEAYSRACEYTCDRMAAYYTNNAEASMNGLTMLGIGKSLFKKVNRREYLLQSSEEKGFFVWLAEKISTHPPLPKRIDEIQEFVSDYPNVFFDRTSGVI</sequence>
<evidence type="ECO:0000256" key="4">
    <source>
        <dbReference type="ARBA" id="ARBA00022692"/>
    </source>
</evidence>
<dbReference type="EMBL" id="JACHEN010000011">
    <property type="protein sequence ID" value="MBB6215986.1"/>
    <property type="molecule type" value="Genomic_DNA"/>
</dbReference>
<dbReference type="CDD" id="cd07325">
    <property type="entry name" value="M48_Ste24p_like"/>
    <property type="match status" value="1"/>
</dbReference>
<evidence type="ECO:0000256" key="11">
    <source>
        <dbReference type="RuleBase" id="RU003983"/>
    </source>
</evidence>
<evidence type="ECO:0000259" key="13">
    <source>
        <dbReference type="Pfam" id="PF01435"/>
    </source>
</evidence>
<evidence type="ECO:0000256" key="5">
    <source>
        <dbReference type="ARBA" id="ARBA00022723"/>
    </source>
</evidence>
<comment type="caution">
    <text evidence="14">The sequence shown here is derived from an EMBL/GenBank/DDBJ whole genome shotgun (WGS) entry which is preliminary data.</text>
</comment>
<keyword evidence="2" id="KW-1003">Cell membrane</keyword>
<evidence type="ECO:0000256" key="12">
    <source>
        <dbReference type="SAM" id="Phobius"/>
    </source>
</evidence>
<evidence type="ECO:0000256" key="9">
    <source>
        <dbReference type="ARBA" id="ARBA00023049"/>
    </source>
</evidence>
<reference evidence="14 15" key="1">
    <citation type="submission" date="2020-08" db="EMBL/GenBank/DDBJ databases">
        <title>Genomic Encyclopedia of Type Strains, Phase IV (KMG-IV): sequencing the most valuable type-strain genomes for metagenomic binning, comparative biology and taxonomic classification.</title>
        <authorList>
            <person name="Goeker M."/>
        </authorList>
    </citation>
    <scope>NUCLEOTIDE SEQUENCE [LARGE SCALE GENOMIC DNA]</scope>
    <source>
        <strain evidence="14 15">DSM 103526</strain>
    </source>
</reference>
<keyword evidence="6 11" id="KW-0378">Hydrolase</keyword>
<evidence type="ECO:0000256" key="6">
    <source>
        <dbReference type="ARBA" id="ARBA00022801"/>
    </source>
</evidence>
<evidence type="ECO:0000256" key="10">
    <source>
        <dbReference type="ARBA" id="ARBA00023136"/>
    </source>
</evidence>
<protein>
    <submittedName>
        <fullName evidence="14">Zn-dependent protease with chaperone function</fullName>
    </submittedName>
</protein>
<dbReference type="GO" id="GO:0006508">
    <property type="term" value="P:proteolysis"/>
    <property type="evidence" value="ECO:0007669"/>
    <property type="project" value="UniProtKB-KW"/>
</dbReference>
<proteinExistence type="inferred from homology"/>
<dbReference type="GO" id="GO:0005886">
    <property type="term" value="C:plasma membrane"/>
    <property type="evidence" value="ECO:0007669"/>
    <property type="project" value="UniProtKB-SubCell"/>
</dbReference>
<dbReference type="Pfam" id="PF01435">
    <property type="entry name" value="Peptidase_M48"/>
    <property type="match status" value="2"/>
</dbReference>
<dbReference type="RefSeq" id="WP_184310530.1">
    <property type="nucleotide sequence ID" value="NZ_JACHEN010000011.1"/>
</dbReference>
<organism evidence="14 15">
    <name type="scientific">Anaerosolibacter carboniphilus</name>
    <dbReference type="NCBI Taxonomy" id="1417629"/>
    <lineage>
        <taxon>Bacteria</taxon>
        <taxon>Bacillati</taxon>
        <taxon>Bacillota</taxon>
        <taxon>Clostridia</taxon>
        <taxon>Peptostreptococcales</taxon>
        <taxon>Thermotaleaceae</taxon>
        <taxon>Anaerosolibacter</taxon>
    </lineage>
</organism>